<sequence>MSIFDLTIFKRNPGYGRLLAASSITNLGDGVSALAFPWLATLITRDPLLIAMVGAAVRLPWLLFSIPAGVITDRHDRKRLIVGSDTVRFVLTLAVVALILSVVEFPPAREGLYIAGLTGLGFALGLAEVLRDNAAQTLLPSIVQKDDLEAANGTLWTVENIMGHFIGPPLAGVLIALALPLPFLLDAVSFAIAALLVAGIAIKPRAARPLRKPRDEMREAWAWMRAHPVILRLAVMLGLLNGLSIMGMTLIILVSQEILQLDAFWHGVLMTSAAAGGVAGGVFGPRLIKRIGQERAVWLALALFPLPMLAIAVTSSVWVVAVALFVESVAALVWNIVTVSYRQRVIPDELLGRVNSVYRFFGWGGIPIGALLGGLLVSLFETGLGRELALRLPYLLAAAGMAGLALYGWRKLRIS</sequence>
<evidence type="ECO:0000256" key="7">
    <source>
        <dbReference type="SAM" id="Phobius"/>
    </source>
</evidence>
<keyword evidence="10" id="KW-1185">Reference proteome</keyword>
<evidence type="ECO:0000256" key="2">
    <source>
        <dbReference type="ARBA" id="ARBA00022448"/>
    </source>
</evidence>
<feature type="transmembrane region" description="Helical" evidence="7">
    <location>
        <begin position="229"/>
        <end position="252"/>
    </location>
</feature>
<feature type="transmembrane region" description="Helical" evidence="7">
    <location>
        <begin position="187"/>
        <end position="208"/>
    </location>
</feature>
<organism evidence="9 10">
    <name type="scientific">Pelagimonas phthalicica</name>
    <dbReference type="NCBI Taxonomy" id="1037362"/>
    <lineage>
        <taxon>Bacteria</taxon>
        <taxon>Pseudomonadati</taxon>
        <taxon>Pseudomonadota</taxon>
        <taxon>Alphaproteobacteria</taxon>
        <taxon>Rhodobacterales</taxon>
        <taxon>Roseobacteraceae</taxon>
        <taxon>Pelagimonas</taxon>
    </lineage>
</organism>
<name>A0A238JG74_9RHOB</name>
<keyword evidence="6 7" id="KW-0472">Membrane</keyword>
<dbReference type="InterPro" id="IPR036259">
    <property type="entry name" value="MFS_trans_sf"/>
</dbReference>
<proteinExistence type="predicted"/>
<dbReference type="RefSeq" id="WP_099247405.1">
    <property type="nucleotide sequence ID" value="NZ_FXXP01000002.1"/>
</dbReference>
<comment type="subcellular location">
    <subcellularLocation>
        <location evidence="1">Cell membrane</location>
        <topology evidence="1">Multi-pass membrane protein</topology>
    </subcellularLocation>
</comment>
<feature type="transmembrane region" description="Helical" evidence="7">
    <location>
        <begin position="48"/>
        <end position="66"/>
    </location>
</feature>
<keyword evidence="5 7" id="KW-1133">Transmembrane helix</keyword>
<dbReference type="CDD" id="cd06173">
    <property type="entry name" value="MFS_MefA_like"/>
    <property type="match status" value="1"/>
</dbReference>
<keyword evidence="3" id="KW-1003">Cell membrane</keyword>
<dbReference type="InterPro" id="IPR020846">
    <property type="entry name" value="MFS_dom"/>
</dbReference>
<feature type="transmembrane region" description="Helical" evidence="7">
    <location>
        <begin position="319"/>
        <end position="339"/>
    </location>
</feature>
<dbReference type="Pfam" id="PF05977">
    <property type="entry name" value="MFS_3"/>
    <property type="match status" value="1"/>
</dbReference>
<dbReference type="GO" id="GO:0022857">
    <property type="term" value="F:transmembrane transporter activity"/>
    <property type="evidence" value="ECO:0007669"/>
    <property type="project" value="InterPro"/>
</dbReference>
<dbReference type="InterPro" id="IPR010290">
    <property type="entry name" value="TM_effector"/>
</dbReference>
<feature type="transmembrane region" description="Helical" evidence="7">
    <location>
        <begin position="264"/>
        <end position="284"/>
    </location>
</feature>
<evidence type="ECO:0000256" key="5">
    <source>
        <dbReference type="ARBA" id="ARBA00022989"/>
    </source>
</evidence>
<keyword evidence="2" id="KW-0813">Transport</keyword>
<feature type="transmembrane region" description="Helical" evidence="7">
    <location>
        <begin position="360"/>
        <end position="380"/>
    </location>
</feature>
<dbReference type="Gene3D" id="1.20.1250.20">
    <property type="entry name" value="MFS general substrate transporter like domains"/>
    <property type="match status" value="1"/>
</dbReference>
<dbReference type="OrthoDB" id="145388at2"/>
<dbReference type="AlphaFoldDB" id="A0A238JG74"/>
<evidence type="ECO:0000259" key="8">
    <source>
        <dbReference type="PROSITE" id="PS50850"/>
    </source>
</evidence>
<accession>A0A238JG74</accession>
<feature type="transmembrane region" description="Helical" evidence="7">
    <location>
        <begin position="296"/>
        <end position="313"/>
    </location>
</feature>
<keyword evidence="4 7" id="KW-0812">Transmembrane</keyword>
<dbReference type="PANTHER" id="PTHR23513">
    <property type="entry name" value="INTEGRAL MEMBRANE EFFLUX PROTEIN-RELATED"/>
    <property type="match status" value="1"/>
</dbReference>
<evidence type="ECO:0000313" key="9">
    <source>
        <dbReference type="EMBL" id="SMX29415.1"/>
    </source>
</evidence>
<dbReference type="Proteomes" id="UP000225972">
    <property type="component" value="Unassembled WGS sequence"/>
</dbReference>
<protein>
    <submittedName>
        <fullName evidence="9">Enterobactin exporter EntS</fullName>
    </submittedName>
</protein>
<evidence type="ECO:0000256" key="1">
    <source>
        <dbReference type="ARBA" id="ARBA00004651"/>
    </source>
</evidence>
<dbReference type="SUPFAM" id="SSF103473">
    <property type="entry name" value="MFS general substrate transporter"/>
    <property type="match status" value="1"/>
</dbReference>
<dbReference type="PANTHER" id="PTHR23513:SF6">
    <property type="entry name" value="MAJOR FACILITATOR SUPERFAMILY ASSOCIATED DOMAIN-CONTAINING PROTEIN"/>
    <property type="match status" value="1"/>
</dbReference>
<evidence type="ECO:0000256" key="6">
    <source>
        <dbReference type="ARBA" id="ARBA00023136"/>
    </source>
</evidence>
<dbReference type="GO" id="GO:0005886">
    <property type="term" value="C:plasma membrane"/>
    <property type="evidence" value="ECO:0007669"/>
    <property type="project" value="UniProtKB-SubCell"/>
</dbReference>
<evidence type="ECO:0000256" key="3">
    <source>
        <dbReference type="ARBA" id="ARBA00022475"/>
    </source>
</evidence>
<feature type="transmembrane region" description="Helical" evidence="7">
    <location>
        <begin position="111"/>
        <end position="130"/>
    </location>
</feature>
<dbReference type="PROSITE" id="PS50850">
    <property type="entry name" value="MFS"/>
    <property type="match status" value="1"/>
</dbReference>
<evidence type="ECO:0000256" key="4">
    <source>
        <dbReference type="ARBA" id="ARBA00022692"/>
    </source>
</evidence>
<feature type="domain" description="Major facilitator superfamily (MFS) profile" evidence="8">
    <location>
        <begin position="230"/>
        <end position="415"/>
    </location>
</feature>
<feature type="transmembrane region" description="Helical" evidence="7">
    <location>
        <begin position="87"/>
        <end position="105"/>
    </location>
</feature>
<reference evidence="10" key="1">
    <citation type="submission" date="2017-05" db="EMBL/GenBank/DDBJ databases">
        <authorList>
            <person name="Rodrigo-Torres L."/>
            <person name="Arahal R. D."/>
            <person name="Lucena T."/>
        </authorList>
    </citation>
    <scope>NUCLEOTIDE SEQUENCE [LARGE SCALE GENOMIC DNA]</scope>
    <source>
        <strain evidence="10">CECT 8649</strain>
    </source>
</reference>
<feature type="transmembrane region" description="Helical" evidence="7">
    <location>
        <begin position="392"/>
        <end position="409"/>
    </location>
</feature>
<evidence type="ECO:0000313" key="10">
    <source>
        <dbReference type="Proteomes" id="UP000225972"/>
    </source>
</evidence>
<gene>
    <name evidence="9" type="ORF">TRP8649_03549</name>
</gene>
<dbReference type="EMBL" id="FXXP01000002">
    <property type="protein sequence ID" value="SMX29415.1"/>
    <property type="molecule type" value="Genomic_DNA"/>
</dbReference>